<keyword evidence="1" id="KW-0732">Signal</keyword>
<evidence type="ECO:0008006" key="4">
    <source>
        <dbReference type="Google" id="ProtNLM"/>
    </source>
</evidence>
<gene>
    <name evidence="2" type="ORF">HU200_037104</name>
</gene>
<dbReference type="OrthoDB" id="686864at2759"/>
<organism evidence="2 3">
    <name type="scientific">Digitaria exilis</name>
    <dbReference type="NCBI Taxonomy" id="1010633"/>
    <lineage>
        <taxon>Eukaryota</taxon>
        <taxon>Viridiplantae</taxon>
        <taxon>Streptophyta</taxon>
        <taxon>Embryophyta</taxon>
        <taxon>Tracheophyta</taxon>
        <taxon>Spermatophyta</taxon>
        <taxon>Magnoliopsida</taxon>
        <taxon>Liliopsida</taxon>
        <taxon>Poales</taxon>
        <taxon>Poaceae</taxon>
        <taxon>PACMAD clade</taxon>
        <taxon>Panicoideae</taxon>
        <taxon>Panicodae</taxon>
        <taxon>Paniceae</taxon>
        <taxon>Anthephorinae</taxon>
        <taxon>Digitaria</taxon>
    </lineage>
</organism>
<dbReference type="PANTHER" id="PTHR33994">
    <property type="entry name" value="OS04G0515000 PROTEIN"/>
    <property type="match status" value="1"/>
</dbReference>
<dbReference type="Proteomes" id="UP000636709">
    <property type="component" value="Unassembled WGS sequence"/>
</dbReference>
<evidence type="ECO:0000313" key="3">
    <source>
        <dbReference type="Proteomes" id="UP000636709"/>
    </source>
</evidence>
<evidence type="ECO:0000313" key="2">
    <source>
        <dbReference type="EMBL" id="KAF8696206.1"/>
    </source>
</evidence>
<keyword evidence="3" id="KW-1185">Reference proteome</keyword>
<dbReference type="PANTHER" id="PTHR33994:SF39">
    <property type="entry name" value="OS01G0712400 PROTEIN"/>
    <property type="match status" value="1"/>
</dbReference>
<name>A0A835BN23_9POAL</name>
<comment type="caution">
    <text evidence="2">The sequence shown here is derived from an EMBL/GenBank/DDBJ whole genome shotgun (WGS) entry which is preliminary data.</text>
</comment>
<accession>A0A835BN23</accession>
<reference evidence="2" key="1">
    <citation type="submission" date="2020-07" db="EMBL/GenBank/DDBJ databases">
        <title>Genome sequence and genetic diversity analysis of an under-domesticated orphan crop, white fonio (Digitaria exilis).</title>
        <authorList>
            <person name="Bennetzen J.L."/>
            <person name="Chen S."/>
            <person name="Ma X."/>
            <person name="Wang X."/>
            <person name="Yssel A.E.J."/>
            <person name="Chaluvadi S.R."/>
            <person name="Johnson M."/>
            <person name="Gangashetty P."/>
            <person name="Hamidou F."/>
            <person name="Sanogo M.D."/>
            <person name="Zwaenepoel A."/>
            <person name="Wallace J."/>
            <person name="Van De Peer Y."/>
            <person name="Van Deynze A."/>
        </authorList>
    </citation>
    <scope>NUCLEOTIDE SEQUENCE</scope>
    <source>
        <tissue evidence="2">Leaves</tissue>
    </source>
</reference>
<protein>
    <recommendedName>
        <fullName evidence="4">Late embryogenesis abundant protein LEA-2 subgroup domain-containing protein</fullName>
    </recommendedName>
</protein>
<evidence type="ECO:0000256" key="1">
    <source>
        <dbReference type="SAM" id="SignalP"/>
    </source>
</evidence>
<dbReference type="AlphaFoldDB" id="A0A835BN23"/>
<feature type="chain" id="PRO_5032435697" description="Late embryogenesis abundant protein LEA-2 subgroup domain-containing protein" evidence="1">
    <location>
        <begin position="23"/>
        <end position="179"/>
    </location>
</feature>
<dbReference type="EMBL" id="JACEFO010001882">
    <property type="protein sequence ID" value="KAF8696206.1"/>
    <property type="molecule type" value="Genomic_DNA"/>
</dbReference>
<proteinExistence type="predicted"/>
<sequence>MALSYALFLTAVLVTLSPPVFFLSSVNVAAQYTVHLAALEGLSNATVGHTVAPAFNITVRARNPNTYQAWCHNHGEAVVSYAGVALASGRVPGFCVQRRWAANFTVVALAPGKGVRLSDYLRGRLTSEWRAGAAKVLLEMELHYYPNDVFLPIKRRPGTLSISQEFMLGDTREIQVDVL</sequence>
<feature type="signal peptide" evidence="1">
    <location>
        <begin position="1"/>
        <end position="22"/>
    </location>
</feature>